<feature type="region of interest" description="Disordered" evidence="1">
    <location>
        <begin position="222"/>
        <end position="264"/>
    </location>
</feature>
<feature type="compositionally biased region" description="Gly residues" evidence="1">
    <location>
        <begin position="33"/>
        <end position="72"/>
    </location>
</feature>
<feature type="signal peptide" evidence="2">
    <location>
        <begin position="1"/>
        <end position="21"/>
    </location>
</feature>
<sequence length="438" mass="44118">MRNLVKWIGLVGLAGSTVLGVACTATGGRNVFGDGGSGGEDGSSGNANGGMGGTAQGGSAGSSADGVGGTFVGSGGGGGGGPVCDTDVNVDDDGDGFSEAAGDCNDCDPNVSPNSVEVVGDVMDPAYKPSDENCNMLVDEPAETCDAVLAVASADAFDAARAVELCKIATPGGNDWGVVSAQWVMADGSAANNSANYHLGHGILSGFGPNVTPRAGSKLFSVSSGAARQPSDPGYQSPSGFDKGYTSGHPQGFPKESPACPGKVTGTPKDATAVELEIRVPQNAKGFSFDFNFYTYEWPVYICSQYNDFFVAILSPIPAGQTDGQISFDMQGNPISVNNAFMNVCGCAAGPPCTAGGKSFACPLGTAELQGTGFEGHAATSWLKTQAPVTPGSTIRIRWGAYDSGDGALDSTAVVDNWQWSAEAGTTVGTVPIPPIPK</sequence>
<evidence type="ECO:0000256" key="1">
    <source>
        <dbReference type="SAM" id="MobiDB-lite"/>
    </source>
</evidence>
<feature type="region of interest" description="Disordered" evidence="1">
    <location>
        <begin position="30"/>
        <end position="72"/>
    </location>
</feature>
<keyword evidence="2" id="KW-0732">Signal</keyword>
<dbReference type="EMBL" id="JAQNDO010000001">
    <property type="protein sequence ID" value="MDC0749930.1"/>
    <property type="molecule type" value="Genomic_DNA"/>
</dbReference>
<dbReference type="PROSITE" id="PS51257">
    <property type="entry name" value="PROKAR_LIPOPROTEIN"/>
    <property type="match status" value="1"/>
</dbReference>
<name>A0ABT5F745_9BACT</name>
<proteinExistence type="predicted"/>
<feature type="chain" id="PRO_5045800577" evidence="2">
    <location>
        <begin position="22"/>
        <end position="438"/>
    </location>
</feature>
<evidence type="ECO:0000313" key="3">
    <source>
        <dbReference type="EMBL" id="MDC0749930.1"/>
    </source>
</evidence>
<dbReference type="NCBIfam" id="NF038133">
    <property type="entry name" value="choice_anch_L"/>
    <property type="match status" value="1"/>
</dbReference>
<accession>A0ABT5F745</accession>
<dbReference type="InterPro" id="IPR049804">
    <property type="entry name" value="Choice_anch_L"/>
</dbReference>
<protein>
    <submittedName>
        <fullName evidence="3">Choice-of-anchor L domain-containing protein</fullName>
    </submittedName>
</protein>
<organism evidence="3 4">
    <name type="scientific">Polyangium mundeleinium</name>
    <dbReference type="NCBI Taxonomy" id="2995306"/>
    <lineage>
        <taxon>Bacteria</taxon>
        <taxon>Pseudomonadati</taxon>
        <taxon>Myxococcota</taxon>
        <taxon>Polyangia</taxon>
        <taxon>Polyangiales</taxon>
        <taxon>Polyangiaceae</taxon>
        <taxon>Polyangium</taxon>
    </lineage>
</organism>
<dbReference type="RefSeq" id="WP_271930413.1">
    <property type="nucleotide sequence ID" value="NZ_JAQNDO010000001.1"/>
</dbReference>
<reference evidence="3 4" key="1">
    <citation type="submission" date="2022-11" db="EMBL/GenBank/DDBJ databases">
        <title>Minimal conservation of predation-associated metabolite biosynthetic gene clusters underscores biosynthetic potential of Myxococcota including descriptions for ten novel species: Archangium lansinium sp. nov., Myxococcus landrumus sp. nov., Nannocystis bai.</title>
        <authorList>
            <person name="Ahearne A."/>
            <person name="Stevens C."/>
            <person name="Dowd S."/>
        </authorList>
    </citation>
    <scope>NUCLEOTIDE SEQUENCE [LARGE SCALE GENOMIC DNA]</scope>
    <source>
        <strain evidence="3 4">RJM3</strain>
    </source>
</reference>
<comment type="caution">
    <text evidence="3">The sequence shown here is derived from an EMBL/GenBank/DDBJ whole genome shotgun (WGS) entry which is preliminary data.</text>
</comment>
<gene>
    <name evidence="3" type="ORF">POL67_51865</name>
</gene>
<keyword evidence="4" id="KW-1185">Reference proteome</keyword>
<dbReference type="Proteomes" id="UP001221411">
    <property type="component" value="Unassembled WGS sequence"/>
</dbReference>
<evidence type="ECO:0000256" key="2">
    <source>
        <dbReference type="SAM" id="SignalP"/>
    </source>
</evidence>
<evidence type="ECO:0000313" key="4">
    <source>
        <dbReference type="Proteomes" id="UP001221411"/>
    </source>
</evidence>